<reference evidence="1 2" key="1">
    <citation type="submission" date="2019-05" db="EMBL/GenBank/DDBJ databases">
        <title>Another draft genome of Portunus trituberculatus and its Hox gene families provides insights of decapod evolution.</title>
        <authorList>
            <person name="Jeong J.-H."/>
            <person name="Song I."/>
            <person name="Kim S."/>
            <person name="Choi T."/>
            <person name="Kim D."/>
            <person name="Ryu S."/>
            <person name="Kim W."/>
        </authorList>
    </citation>
    <scope>NUCLEOTIDE SEQUENCE [LARGE SCALE GENOMIC DNA]</scope>
    <source>
        <tissue evidence="1">Muscle</tissue>
    </source>
</reference>
<dbReference type="EMBL" id="VSRR010061611">
    <property type="protein sequence ID" value="MPC83131.1"/>
    <property type="molecule type" value="Genomic_DNA"/>
</dbReference>
<dbReference type="Proteomes" id="UP000324222">
    <property type="component" value="Unassembled WGS sequence"/>
</dbReference>
<sequence length="92" mass="10592">MRRKALYSTLRPGQSEAQDGHFLRAEVAREVEEIVVLASVTWVNHAEGWKGASDCHRGIEQYLLIARIMLTKVFSVIKVKLTVIFIENYWFA</sequence>
<gene>
    <name evidence="1" type="ORF">E2C01_077824</name>
</gene>
<proteinExistence type="predicted"/>
<organism evidence="1 2">
    <name type="scientific">Portunus trituberculatus</name>
    <name type="common">Swimming crab</name>
    <name type="synonym">Neptunus trituberculatus</name>
    <dbReference type="NCBI Taxonomy" id="210409"/>
    <lineage>
        <taxon>Eukaryota</taxon>
        <taxon>Metazoa</taxon>
        <taxon>Ecdysozoa</taxon>
        <taxon>Arthropoda</taxon>
        <taxon>Crustacea</taxon>
        <taxon>Multicrustacea</taxon>
        <taxon>Malacostraca</taxon>
        <taxon>Eumalacostraca</taxon>
        <taxon>Eucarida</taxon>
        <taxon>Decapoda</taxon>
        <taxon>Pleocyemata</taxon>
        <taxon>Brachyura</taxon>
        <taxon>Eubrachyura</taxon>
        <taxon>Portunoidea</taxon>
        <taxon>Portunidae</taxon>
        <taxon>Portuninae</taxon>
        <taxon>Portunus</taxon>
    </lineage>
</organism>
<accession>A0A5B7ICF6</accession>
<dbReference type="AlphaFoldDB" id="A0A5B7ICF6"/>
<protein>
    <submittedName>
        <fullName evidence="1">Uncharacterized protein</fullName>
    </submittedName>
</protein>
<name>A0A5B7ICF6_PORTR</name>
<comment type="caution">
    <text evidence="1">The sequence shown here is derived from an EMBL/GenBank/DDBJ whole genome shotgun (WGS) entry which is preliminary data.</text>
</comment>
<keyword evidence="2" id="KW-1185">Reference proteome</keyword>
<evidence type="ECO:0000313" key="2">
    <source>
        <dbReference type="Proteomes" id="UP000324222"/>
    </source>
</evidence>
<evidence type="ECO:0000313" key="1">
    <source>
        <dbReference type="EMBL" id="MPC83131.1"/>
    </source>
</evidence>